<keyword evidence="3" id="KW-0238">DNA-binding</keyword>
<dbReference type="InterPro" id="IPR036388">
    <property type="entry name" value="WH-like_DNA-bd_sf"/>
</dbReference>
<sequence length="319" mass="34551">MVTGRLLDGRLKLRHLVIVTTIAEHGSVVRAADALHVTQPVVTRALHELESILGVQLFDRHARGVIPTRYGTSFIGHAQAVIAQLRDAEQQVALMASGELGTVTVGTHLAGSNVLLPRAIAGLKRAHPSVTVVVREATPDALQADLLSGDVDLTIGRLTGAVPPRLHRMQLYVEPIRLAARKEHPVHQLRAPRLADLVDRAWILPVEQTMLRTELEDMFAHEGVALPADRIECTSMLTLQHLLESTDVIAALPMLIATANEHLALIDTTLPAIGRAVGVTVAADRTLPPAGERLLENLRSVAKELRENIPSADQPGTRR</sequence>
<comment type="similarity">
    <text evidence="1">Belongs to the LysR transcriptional regulatory family.</text>
</comment>
<dbReference type="Proteomes" id="UP001596298">
    <property type="component" value="Unassembled WGS sequence"/>
</dbReference>
<dbReference type="InterPro" id="IPR036390">
    <property type="entry name" value="WH_DNA-bd_sf"/>
</dbReference>
<dbReference type="RefSeq" id="WP_382398367.1">
    <property type="nucleotide sequence ID" value="NZ_JBHSWH010000001.1"/>
</dbReference>
<keyword evidence="2" id="KW-0805">Transcription regulation</keyword>
<feature type="domain" description="HTH lysR-type" evidence="5">
    <location>
        <begin position="11"/>
        <end position="68"/>
    </location>
</feature>
<dbReference type="PRINTS" id="PR00039">
    <property type="entry name" value="HTHLYSR"/>
</dbReference>
<dbReference type="PANTHER" id="PTHR30419">
    <property type="entry name" value="HTH-TYPE TRANSCRIPTIONAL REGULATOR YBHD"/>
    <property type="match status" value="1"/>
</dbReference>
<evidence type="ECO:0000256" key="1">
    <source>
        <dbReference type="ARBA" id="ARBA00009437"/>
    </source>
</evidence>
<evidence type="ECO:0000256" key="3">
    <source>
        <dbReference type="ARBA" id="ARBA00023125"/>
    </source>
</evidence>
<accession>A0ABW2AC43</accession>
<dbReference type="SUPFAM" id="SSF46785">
    <property type="entry name" value="Winged helix' DNA-binding domain"/>
    <property type="match status" value="1"/>
</dbReference>
<evidence type="ECO:0000313" key="7">
    <source>
        <dbReference type="Proteomes" id="UP001596298"/>
    </source>
</evidence>
<keyword evidence="4" id="KW-0804">Transcription</keyword>
<dbReference type="PROSITE" id="PS50931">
    <property type="entry name" value="HTH_LYSR"/>
    <property type="match status" value="1"/>
</dbReference>
<protein>
    <submittedName>
        <fullName evidence="6">LysR substrate-binding domain-containing protein</fullName>
    </submittedName>
</protein>
<comment type="caution">
    <text evidence="6">The sequence shown here is derived from an EMBL/GenBank/DDBJ whole genome shotgun (WGS) entry which is preliminary data.</text>
</comment>
<evidence type="ECO:0000259" key="5">
    <source>
        <dbReference type="PROSITE" id="PS50931"/>
    </source>
</evidence>
<keyword evidence="7" id="KW-1185">Reference proteome</keyword>
<reference evidence="7" key="1">
    <citation type="journal article" date="2019" name="Int. J. Syst. Evol. Microbiol.">
        <title>The Global Catalogue of Microorganisms (GCM) 10K type strain sequencing project: providing services to taxonomists for standard genome sequencing and annotation.</title>
        <authorList>
            <consortium name="The Broad Institute Genomics Platform"/>
            <consortium name="The Broad Institute Genome Sequencing Center for Infectious Disease"/>
            <person name="Wu L."/>
            <person name="Ma J."/>
        </authorList>
    </citation>
    <scope>NUCLEOTIDE SEQUENCE [LARGE SCALE GENOMIC DNA]</scope>
    <source>
        <strain evidence="7">CCUG 58127</strain>
    </source>
</reference>
<dbReference type="InterPro" id="IPR005119">
    <property type="entry name" value="LysR_subst-bd"/>
</dbReference>
<dbReference type="PANTHER" id="PTHR30419:SF8">
    <property type="entry name" value="NITROGEN ASSIMILATION TRANSCRIPTIONAL ACTIVATOR-RELATED"/>
    <property type="match status" value="1"/>
</dbReference>
<dbReference type="SUPFAM" id="SSF53850">
    <property type="entry name" value="Periplasmic binding protein-like II"/>
    <property type="match status" value="1"/>
</dbReference>
<organism evidence="6 7">
    <name type="scientific">Flexivirga alba</name>
    <dbReference type="NCBI Taxonomy" id="702742"/>
    <lineage>
        <taxon>Bacteria</taxon>
        <taxon>Bacillati</taxon>
        <taxon>Actinomycetota</taxon>
        <taxon>Actinomycetes</taxon>
        <taxon>Micrococcales</taxon>
        <taxon>Dermacoccaceae</taxon>
        <taxon>Flexivirga</taxon>
    </lineage>
</organism>
<dbReference type="InterPro" id="IPR000847">
    <property type="entry name" value="LysR_HTH_N"/>
</dbReference>
<dbReference type="EMBL" id="JBHSWH010000001">
    <property type="protein sequence ID" value="MFC6704282.1"/>
    <property type="molecule type" value="Genomic_DNA"/>
</dbReference>
<name>A0ABW2AC43_9MICO</name>
<dbReference type="Pfam" id="PF03466">
    <property type="entry name" value="LysR_substrate"/>
    <property type="match status" value="1"/>
</dbReference>
<dbReference type="Gene3D" id="3.40.190.290">
    <property type="match status" value="1"/>
</dbReference>
<evidence type="ECO:0000256" key="2">
    <source>
        <dbReference type="ARBA" id="ARBA00023015"/>
    </source>
</evidence>
<evidence type="ECO:0000313" key="6">
    <source>
        <dbReference type="EMBL" id="MFC6704282.1"/>
    </source>
</evidence>
<proteinExistence type="inferred from homology"/>
<gene>
    <name evidence="6" type="ORF">ACFQDH_03080</name>
</gene>
<evidence type="ECO:0000256" key="4">
    <source>
        <dbReference type="ARBA" id="ARBA00023163"/>
    </source>
</evidence>
<dbReference type="InterPro" id="IPR050950">
    <property type="entry name" value="HTH-type_LysR_regulators"/>
</dbReference>
<dbReference type="Gene3D" id="1.10.10.10">
    <property type="entry name" value="Winged helix-like DNA-binding domain superfamily/Winged helix DNA-binding domain"/>
    <property type="match status" value="1"/>
</dbReference>
<dbReference type="Pfam" id="PF00126">
    <property type="entry name" value="HTH_1"/>
    <property type="match status" value="1"/>
</dbReference>